<dbReference type="Pfam" id="PF01040">
    <property type="entry name" value="UbiA"/>
    <property type="match status" value="1"/>
</dbReference>
<name>A0A7W8HLQ1_9BURK</name>
<feature type="transmembrane region" description="Helical" evidence="9">
    <location>
        <begin position="48"/>
        <end position="67"/>
    </location>
</feature>
<feature type="transmembrane region" description="Helical" evidence="9">
    <location>
        <begin position="103"/>
        <end position="123"/>
    </location>
</feature>
<dbReference type="RefSeq" id="WP_183969897.1">
    <property type="nucleotide sequence ID" value="NZ_BAABEW010000024.1"/>
</dbReference>
<gene>
    <name evidence="10" type="ORF">HNQ70_003433</name>
</gene>
<dbReference type="Proteomes" id="UP000532440">
    <property type="component" value="Unassembled WGS sequence"/>
</dbReference>
<comment type="caution">
    <text evidence="10">The sequence shown here is derived from an EMBL/GenBank/DDBJ whole genome shotgun (WGS) entry which is preliminary data.</text>
</comment>
<evidence type="ECO:0000256" key="1">
    <source>
        <dbReference type="ARBA" id="ARBA00004141"/>
    </source>
</evidence>
<dbReference type="InterPro" id="IPR026046">
    <property type="entry name" value="UBIAD1"/>
</dbReference>
<evidence type="ECO:0000256" key="5">
    <source>
        <dbReference type="ARBA" id="ARBA00022679"/>
    </source>
</evidence>
<evidence type="ECO:0000313" key="11">
    <source>
        <dbReference type="Proteomes" id="UP000532440"/>
    </source>
</evidence>
<dbReference type="InterPro" id="IPR000537">
    <property type="entry name" value="UbiA_prenyltransferase"/>
</dbReference>
<feature type="transmembrane region" description="Helical" evidence="9">
    <location>
        <begin position="286"/>
        <end position="307"/>
    </location>
</feature>
<evidence type="ECO:0000256" key="2">
    <source>
        <dbReference type="ARBA" id="ARBA00004863"/>
    </source>
</evidence>
<dbReference type="GO" id="GO:0009234">
    <property type="term" value="P:menaquinone biosynthetic process"/>
    <property type="evidence" value="ECO:0007669"/>
    <property type="project" value="UniProtKB-UniPathway"/>
</dbReference>
<feature type="transmembrane region" description="Helical" evidence="9">
    <location>
        <begin position="129"/>
        <end position="146"/>
    </location>
</feature>
<dbReference type="EMBL" id="JACHGB010000006">
    <property type="protein sequence ID" value="MBB5273405.1"/>
    <property type="molecule type" value="Genomic_DNA"/>
</dbReference>
<feature type="transmembrane region" description="Helical" evidence="9">
    <location>
        <begin position="216"/>
        <end position="241"/>
    </location>
</feature>
<proteinExistence type="predicted"/>
<dbReference type="EC" id="2.5.1.74" evidence="10"/>
<reference evidence="10 11" key="1">
    <citation type="submission" date="2020-08" db="EMBL/GenBank/DDBJ databases">
        <title>Genomic Encyclopedia of Type Strains, Phase IV (KMG-IV): sequencing the most valuable type-strain genomes for metagenomic binning, comparative biology and taxonomic classification.</title>
        <authorList>
            <person name="Goeker M."/>
        </authorList>
    </citation>
    <scope>NUCLEOTIDE SEQUENCE [LARGE SCALE GENOMIC DNA]</scope>
    <source>
        <strain evidence="10 11">DSM 29781</strain>
    </source>
</reference>
<keyword evidence="5 10" id="KW-0808">Transferase</keyword>
<dbReference type="InterPro" id="IPR044878">
    <property type="entry name" value="UbiA_sf"/>
</dbReference>
<keyword evidence="6 9" id="KW-0812">Transmembrane</keyword>
<accession>A0A7W8HLQ1</accession>
<keyword evidence="4" id="KW-1003">Cell membrane</keyword>
<comment type="pathway">
    <text evidence="2">Quinol/quinone metabolism; menaquinone biosynthesis.</text>
</comment>
<dbReference type="PIRSF" id="PIRSF005355">
    <property type="entry name" value="UBIAD1"/>
    <property type="match status" value="1"/>
</dbReference>
<keyword evidence="7 9" id="KW-1133">Transmembrane helix</keyword>
<sequence length="308" mass="31165">MTEAARRIRAGWRVWLAATRPAFLGITAVAVLVGLAAAASEGLAFDPLRALLTLAGALLVHAGANVVNDFHDRHADAGNEDRIAPFTGGSRTIQDGMLGARTVAVYGYALLGGGALAGAWLALAGAPQLWSLGALGLGLAIAYSAPPLRLSGRGQGEWAIAAAWMLMVVGSDLVQRGGWSLRPLAAGAPVALLVAAILLANGFPDRRADAAAGKRTLVVLLGPARASFVYLAMVLAAHGWTAAMVAAGALPPAALVALASLPWSIAAAARLIACADRQPVQALRPALARTILAAHAHGLLLAAGLVVG</sequence>
<dbReference type="UniPathway" id="UPA00079"/>
<feature type="transmembrane region" description="Helical" evidence="9">
    <location>
        <begin position="158"/>
        <end position="178"/>
    </location>
</feature>
<comment type="subcellular location">
    <subcellularLocation>
        <location evidence="1">Membrane</location>
        <topology evidence="1">Multi-pass membrane protein</topology>
    </subcellularLocation>
</comment>
<protein>
    <submittedName>
        <fullName evidence="10">1,4-dihydroxy-2-naphthoate octaprenyltransferase</fullName>
        <ecNumber evidence="10">2.5.1.-</ecNumber>
        <ecNumber evidence="10">2.5.1.74</ecNumber>
    </submittedName>
</protein>
<dbReference type="GO" id="GO:0046428">
    <property type="term" value="F:1,4-dihydroxy-2-naphthoate polyprenyltransferase activity"/>
    <property type="evidence" value="ECO:0007669"/>
    <property type="project" value="UniProtKB-EC"/>
</dbReference>
<dbReference type="EC" id="2.5.1.-" evidence="10"/>
<dbReference type="GO" id="GO:0016020">
    <property type="term" value="C:membrane"/>
    <property type="evidence" value="ECO:0007669"/>
    <property type="project" value="UniProtKB-SubCell"/>
</dbReference>
<evidence type="ECO:0000256" key="4">
    <source>
        <dbReference type="ARBA" id="ARBA00022475"/>
    </source>
</evidence>
<dbReference type="PANTHER" id="PTHR13929">
    <property type="entry name" value="1,4-DIHYDROXY-2-NAPHTHOATE OCTAPRENYLTRANSFERASE"/>
    <property type="match status" value="1"/>
</dbReference>
<keyword evidence="11" id="KW-1185">Reference proteome</keyword>
<keyword evidence="8 9" id="KW-0472">Membrane</keyword>
<dbReference type="CDD" id="cd13962">
    <property type="entry name" value="PT_UbiA_UBIAD1"/>
    <property type="match status" value="1"/>
</dbReference>
<keyword evidence="3" id="KW-0474">Menaquinone biosynthesis</keyword>
<evidence type="ECO:0000256" key="9">
    <source>
        <dbReference type="SAM" id="Phobius"/>
    </source>
</evidence>
<dbReference type="Gene3D" id="1.10.357.140">
    <property type="entry name" value="UbiA prenyltransferase"/>
    <property type="match status" value="1"/>
</dbReference>
<evidence type="ECO:0000256" key="7">
    <source>
        <dbReference type="ARBA" id="ARBA00022989"/>
    </source>
</evidence>
<evidence type="ECO:0000256" key="6">
    <source>
        <dbReference type="ARBA" id="ARBA00022692"/>
    </source>
</evidence>
<organism evidence="10 11">
    <name type="scientific">Quisquiliibacterium transsilvanicum</name>
    <dbReference type="NCBI Taxonomy" id="1549638"/>
    <lineage>
        <taxon>Bacteria</taxon>
        <taxon>Pseudomonadati</taxon>
        <taxon>Pseudomonadota</taxon>
        <taxon>Betaproteobacteria</taxon>
        <taxon>Burkholderiales</taxon>
        <taxon>Burkholderiaceae</taxon>
        <taxon>Quisquiliibacterium</taxon>
    </lineage>
</organism>
<dbReference type="AlphaFoldDB" id="A0A7W8HLQ1"/>
<evidence type="ECO:0000313" key="10">
    <source>
        <dbReference type="EMBL" id="MBB5273405.1"/>
    </source>
</evidence>
<dbReference type="PANTHER" id="PTHR13929:SF0">
    <property type="entry name" value="UBIA PRENYLTRANSFERASE DOMAIN-CONTAINING PROTEIN 1"/>
    <property type="match status" value="1"/>
</dbReference>
<dbReference type="GO" id="GO:0042371">
    <property type="term" value="P:vitamin K biosynthetic process"/>
    <property type="evidence" value="ECO:0007669"/>
    <property type="project" value="TreeGrafter"/>
</dbReference>
<evidence type="ECO:0000256" key="3">
    <source>
        <dbReference type="ARBA" id="ARBA00022428"/>
    </source>
</evidence>
<feature type="transmembrane region" description="Helical" evidence="9">
    <location>
        <begin position="184"/>
        <end position="204"/>
    </location>
</feature>
<feature type="transmembrane region" description="Helical" evidence="9">
    <location>
        <begin position="253"/>
        <end position="274"/>
    </location>
</feature>
<evidence type="ECO:0000256" key="8">
    <source>
        <dbReference type="ARBA" id="ARBA00023136"/>
    </source>
</evidence>